<feature type="transmembrane region" description="Helical" evidence="1">
    <location>
        <begin position="301"/>
        <end position="327"/>
    </location>
</feature>
<dbReference type="Gene3D" id="1.20.1250.20">
    <property type="entry name" value="MFS general substrate transporter like domains"/>
    <property type="match status" value="1"/>
</dbReference>
<dbReference type="GeneID" id="19955513"/>
<name>T0R5Z1_SAPDV</name>
<dbReference type="PANTHER" id="PTHR11360">
    <property type="entry name" value="MONOCARBOXYLATE TRANSPORTER"/>
    <property type="match status" value="1"/>
</dbReference>
<feature type="transmembrane region" description="Helical" evidence="1">
    <location>
        <begin position="451"/>
        <end position="471"/>
    </location>
</feature>
<evidence type="ECO:0000313" key="3">
    <source>
        <dbReference type="Proteomes" id="UP000030762"/>
    </source>
</evidence>
<dbReference type="InterPro" id="IPR050327">
    <property type="entry name" value="Proton-linked_MCT"/>
</dbReference>
<dbReference type="FunCoup" id="T0R5Z1">
    <property type="interactions" value="2"/>
</dbReference>
<dbReference type="AlphaFoldDB" id="T0R5Z1"/>
<sequence length="594" mass="65838">MDWFLRYWTITVPSKTPFEVAGELWLFTFPSPCGNGELMTWRGLRFHRWHVLLATFLTQFVCGLLYAYMNLAGTLELLFFKTVTVEHVATTYGEIVGCGFLGVVGAIVGPALERRQPRVGMMIGSVFFLMGLVFSHIAVLVESYWFFILGYGSCIGIGTILLMLSSFSTAQKWYPDYRGIAIGVTCSGFGVGFSGWAVLFLAHLGKDNSVNTAPLYSIFLMALALSGPILVLSTVVMRSPPPMYIVNGLDVHCIAVDTNLPGAGFVQEEYLDCGMTLVNYDAMRAASPGTQSYYYQQVKALSLLQCIMSTDFLLLFIAFAASVAPNIAFSPRLVDITAAIFTHDDTVATYAVAQNTVIATVVGRLIAPSMSDVLIRVFYINPAFARKIAFMFFVGAECITILRLQQAIEARNFAQYEWCTTILAFTCGCGFATIPCFLIDLYGVYNMGTMYGLIITSCSLGIVLIGFASANTALINPVVLVDHLAFMGYWLIASWFLMWLVRTSSDDRFFPGYQITLFNKVLVQIPFESLKDSMTVILPEHDLSSPLHQRAASFYQWESHDEVRDSTDEYGEPKLVSLFDPRSMDPTPSRPVAI</sequence>
<dbReference type="STRING" id="1156394.T0R5Z1"/>
<feature type="transmembrane region" description="Helical" evidence="1">
    <location>
        <begin position="144"/>
        <end position="167"/>
    </location>
</feature>
<feature type="transmembrane region" description="Helical" evidence="1">
    <location>
        <begin position="179"/>
        <end position="203"/>
    </location>
</feature>
<dbReference type="OrthoDB" id="63490at2759"/>
<feature type="transmembrane region" description="Helical" evidence="1">
    <location>
        <begin position="347"/>
        <end position="367"/>
    </location>
</feature>
<dbReference type="EMBL" id="JH767208">
    <property type="protein sequence ID" value="EQC27463.1"/>
    <property type="molecule type" value="Genomic_DNA"/>
</dbReference>
<reference evidence="2 3" key="1">
    <citation type="submission" date="2012-04" db="EMBL/GenBank/DDBJ databases">
        <title>The Genome Sequence of Saprolegnia declina VS20.</title>
        <authorList>
            <consortium name="The Broad Institute Genome Sequencing Platform"/>
            <person name="Russ C."/>
            <person name="Nusbaum C."/>
            <person name="Tyler B."/>
            <person name="van West P."/>
            <person name="Dieguez-Uribeondo J."/>
            <person name="de Bruijn I."/>
            <person name="Tripathy S."/>
            <person name="Jiang R."/>
            <person name="Young S.K."/>
            <person name="Zeng Q."/>
            <person name="Gargeya S."/>
            <person name="Fitzgerald M."/>
            <person name="Haas B."/>
            <person name="Abouelleil A."/>
            <person name="Alvarado L."/>
            <person name="Arachchi H.M."/>
            <person name="Berlin A."/>
            <person name="Chapman S.B."/>
            <person name="Goldberg J."/>
            <person name="Griggs A."/>
            <person name="Gujja S."/>
            <person name="Hansen M."/>
            <person name="Howarth C."/>
            <person name="Imamovic A."/>
            <person name="Larimer J."/>
            <person name="McCowen C."/>
            <person name="Montmayeur A."/>
            <person name="Murphy C."/>
            <person name="Neiman D."/>
            <person name="Pearson M."/>
            <person name="Priest M."/>
            <person name="Roberts A."/>
            <person name="Saif S."/>
            <person name="Shea T."/>
            <person name="Sisk P."/>
            <person name="Sykes S."/>
            <person name="Wortman J."/>
            <person name="Nusbaum C."/>
            <person name="Birren B."/>
        </authorList>
    </citation>
    <scope>NUCLEOTIDE SEQUENCE [LARGE SCALE GENOMIC DNA]</scope>
    <source>
        <strain evidence="2 3">VS20</strain>
    </source>
</reference>
<dbReference type="OMA" id="WCTTILA"/>
<dbReference type="SUPFAM" id="SSF103473">
    <property type="entry name" value="MFS general substrate transporter"/>
    <property type="match status" value="1"/>
</dbReference>
<evidence type="ECO:0000313" key="2">
    <source>
        <dbReference type="EMBL" id="EQC27463.1"/>
    </source>
</evidence>
<feature type="transmembrane region" description="Helical" evidence="1">
    <location>
        <begin position="215"/>
        <end position="237"/>
    </location>
</feature>
<keyword evidence="1" id="KW-0812">Transmembrane</keyword>
<keyword evidence="1" id="KW-0472">Membrane</keyword>
<feature type="transmembrane region" description="Helical" evidence="1">
    <location>
        <begin position="89"/>
        <end position="112"/>
    </location>
</feature>
<feature type="transmembrane region" description="Helical" evidence="1">
    <location>
        <begin position="483"/>
        <end position="501"/>
    </location>
</feature>
<dbReference type="PANTHER" id="PTHR11360:SF317">
    <property type="entry name" value="MAJOR FACILITATOR SUPERFAMILY (MFS) PROFILE DOMAIN-CONTAINING PROTEIN-RELATED"/>
    <property type="match status" value="1"/>
</dbReference>
<evidence type="ECO:0000256" key="1">
    <source>
        <dbReference type="SAM" id="Phobius"/>
    </source>
</evidence>
<evidence type="ECO:0008006" key="4">
    <source>
        <dbReference type="Google" id="ProtNLM"/>
    </source>
</evidence>
<feature type="transmembrane region" description="Helical" evidence="1">
    <location>
        <begin position="119"/>
        <end position="138"/>
    </location>
</feature>
<proteinExistence type="predicted"/>
<dbReference type="InterPro" id="IPR036259">
    <property type="entry name" value="MFS_trans_sf"/>
</dbReference>
<dbReference type="Proteomes" id="UP000030762">
    <property type="component" value="Unassembled WGS sequence"/>
</dbReference>
<organism evidence="2 3">
    <name type="scientific">Saprolegnia diclina (strain VS20)</name>
    <dbReference type="NCBI Taxonomy" id="1156394"/>
    <lineage>
        <taxon>Eukaryota</taxon>
        <taxon>Sar</taxon>
        <taxon>Stramenopiles</taxon>
        <taxon>Oomycota</taxon>
        <taxon>Saprolegniomycetes</taxon>
        <taxon>Saprolegniales</taxon>
        <taxon>Saprolegniaceae</taxon>
        <taxon>Saprolegnia</taxon>
    </lineage>
</organism>
<dbReference type="VEuPathDB" id="FungiDB:SDRG_14786"/>
<dbReference type="InParanoid" id="T0R5Z1"/>
<keyword evidence="3" id="KW-1185">Reference proteome</keyword>
<dbReference type="RefSeq" id="XP_008619163.1">
    <property type="nucleotide sequence ID" value="XM_008620941.1"/>
</dbReference>
<feature type="transmembrane region" description="Helical" evidence="1">
    <location>
        <begin position="49"/>
        <end position="69"/>
    </location>
</feature>
<feature type="transmembrane region" description="Helical" evidence="1">
    <location>
        <begin position="420"/>
        <end position="439"/>
    </location>
</feature>
<keyword evidence="1" id="KW-1133">Transmembrane helix</keyword>
<protein>
    <recommendedName>
        <fullName evidence="4">Major facilitator superfamily (MFS) profile domain-containing protein</fullName>
    </recommendedName>
</protein>
<accession>T0R5Z1</accession>
<feature type="transmembrane region" description="Helical" evidence="1">
    <location>
        <begin position="388"/>
        <end position="408"/>
    </location>
</feature>
<gene>
    <name evidence="2" type="ORF">SDRG_14786</name>
</gene>